<accession>A0A0A1UJ15</accession>
<dbReference type="Proteomes" id="UP000030108">
    <property type="component" value="Unassembled WGS sequence"/>
</dbReference>
<keyword evidence="2" id="KW-0479">Metal-binding</keyword>
<dbReference type="InterPro" id="IPR008906">
    <property type="entry name" value="HATC_C_dom"/>
</dbReference>
<dbReference type="Pfam" id="PF05699">
    <property type="entry name" value="Dimer_Tnp_hAT"/>
    <property type="match status" value="1"/>
</dbReference>
<dbReference type="EMBL" id="JATN01000321">
    <property type="protein sequence ID" value="EUC58850.1"/>
    <property type="molecule type" value="Genomic_DNA"/>
</dbReference>
<keyword evidence="4" id="KW-0862">Zinc</keyword>
<organism evidence="7 8">
    <name type="scientific">Rhizoctonia solani AG-3 Rhs1AP</name>
    <dbReference type="NCBI Taxonomy" id="1086054"/>
    <lineage>
        <taxon>Eukaryota</taxon>
        <taxon>Fungi</taxon>
        <taxon>Dikarya</taxon>
        <taxon>Basidiomycota</taxon>
        <taxon>Agaricomycotina</taxon>
        <taxon>Agaricomycetes</taxon>
        <taxon>Cantharellales</taxon>
        <taxon>Ceratobasidiaceae</taxon>
        <taxon>Rhizoctonia</taxon>
    </lineage>
</organism>
<dbReference type="PANTHER" id="PTHR46481">
    <property type="entry name" value="ZINC FINGER BED DOMAIN-CONTAINING PROTEIN 4"/>
    <property type="match status" value="1"/>
</dbReference>
<evidence type="ECO:0000259" key="6">
    <source>
        <dbReference type="Pfam" id="PF05699"/>
    </source>
</evidence>
<gene>
    <name evidence="7" type="ORF">RSOL_281870</name>
</gene>
<comment type="caution">
    <text evidence="7">The sequence shown here is derived from an EMBL/GenBank/DDBJ whole genome shotgun (WGS) entry which is preliminary data.</text>
</comment>
<name>A0A0A1UJ15_9AGAM</name>
<dbReference type="OrthoDB" id="2790258at2759"/>
<dbReference type="PANTHER" id="PTHR46481:SF10">
    <property type="entry name" value="ZINC FINGER BED DOMAIN-CONTAINING PROTEIN 39"/>
    <property type="match status" value="1"/>
</dbReference>
<dbReference type="SUPFAM" id="SSF53098">
    <property type="entry name" value="Ribonuclease H-like"/>
    <property type="match status" value="1"/>
</dbReference>
<feature type="non-terminal residue" evidence="7">
    <location>
        <position position="619"/>
    </location>
</feature>
<reference evidence="8" key="1">
    <citation type="journal article" date="2014" name="Genome Announc.">
        <title>Draft genome sequence of the plant-pathogenic soil fungus Rhizoctonia solani anastomosis group 3 strain Rhs1AP.</title>
        <authorList>
            <person name="Cubeta M.A."/>
            <person name="Thomas E."/>
            <person name="Dean R.A."/>
            <person name="Jabaji S."/>
            <person name="Neate S.M."/>
            <person name="Tavantzis S."/>
            <person name="Toda T."/>
            <person name="Vilgalys R."/>
            <person name="Bharathan N."/>
            <person name="Fedorova-Abrams N."/>
            <person name="Pakala S.B."/>
            <person name="Pakala S.M."/>
            <person name="Zafar N."/>
            <person name="Joardar V."/>
            <person name="Losada L."/>
            <person name="Nierman W.C."/>
        </authorList>
    </citation>
    <scope>NUCLEOTIDE SEQUENCE [LARGE SCALE GENOMIC DNA]</scope>
    <source>
        <strain evidence="8">AG-3</strain>
    </source>
</reference>
<dbReference type="GO" id="GO:0005634">
    <property type="term" value="C:nucleus"/>
    <property type="evidence" value="ECO:0007669"/>
    <property type="project" value="UniProtKB-SubCell"/>
</dbReference>
<dbReference type="GO" id="GO:0008270">
    <property type="term" value="F:zinc ion binding"/>
    <property type="evidence" value="ECO:0007669"/>
    <property type="project" value="UniProtKB-KW"/>
</dbReference>
<evidence type="ECO:0000256" key="1">
    <source>
        <dbReference type="ARBA" id="ARBA00004123"/>
    </source>
</evidence>
<evidence type="ECO:0000256" key="4">
    <source>
        <dbReference type="ARBA" id="ARBA00022833"/>
    </source>
</evidence>
<dbReference type="GO" id="GO:0046983">
    <property type="term" value="F:protein dimerization activity"/>
    <property type="evidence" value="ECO:0007669"/>
    <property type="project" value="InterPro"/>
</dbReference>
<proteinExistence type="predicted"/>
<evidence type="ECO:0000256" key="5">
    <source>
        <dbReference type="ARBA" id="ARBA00023242"/>
    </source>
</evidence>
<dbReference type="AlphaFoldDB" id="A0A0A1UJ15"/>
<keyword evidence="5" id="KW-0539">Nucleus</keyword>
<evidence type="ECO:0000256" key="3">
    <source>
        <dbReference type="ARBA" id="ARBA00022771"/>
    </source>
</evidence>
<dbReference type="InterPro" id="IPR052035">
    <property type="entry name" value="ZnF_BED_domain_contain"/>
</dbReference>
<evidence type="ECO:0000313" key="8">
    <source>
        <dbReference type="Proteomes" id="UP000030108"/>
    </source>
</evidence>
<dbReference type="InterPro" id="IPR012337">
    <property type="entry name" value="RNaseH-like_sf"/>
</dbReference>
<sequence>MVPNSFHGAQPKFTLEGFLDRLVCWMVVDDQAFNLLEIPEFRDLMLYSTQGLIKDSNLPHRDKLELLAHAMYCLEKDIIDKDMQSSRGSISLTSDLWSDIRIRSFMAVTAHYIDALGILHDHLIAFRKLDGHHTGINIAHALHEVLQESGIADKIGYITLENASNNNTAMTELAEQVEEQGNKFHPDWNRIRCFPHILNLAVQLILKSLNVSAAKYREFMEISNLAVSPATERYLQAMESDPVDFESVIHIGNKQGLFRLPDGQAIQLSNLQLLCDSPTRWGLTFLMMERYEMMSPAVQEFAFRTQLDAIIPVLDHKQFEVMQDLISVLRIPHNAQELLSSEKTPTLALAVPLYETIILTWEKLAVSIPELSHAISCGIDKLQEYLDLARNVPVHTLAMFLNPVIKLTWFQDNWSQSVEAEAEDMIISEMLKIQRTCPPPPSARSTLSAQQATRAQSSGYLRVISAGVNFSRSKPAGPSAHEVEQRNRQIVQDEYRLYLNKAPVTQERMGSLDLVQYWVDHQYTYPNLYQLAMNVLPVQASSVLSERVFSSSKLTMTAERSRLSASNMEYLQVLKHALRRRRRDALNGVDINSDGLDFVSHLFEDMTVDETNLQRQTGL</sequence>
<comment type="subcellular location">
    <subcellularLocation>
        <location evidence="1">Nucleus</location>
    </subcellularLocation>
</comment>
<evidence type="ECO:0000313" key="7">
    <source>
        <dbReference type="EMBL" id="EUC58850.1"/>
    </source>
</evidence>
<keyword evidence="3" id="KW-0863">Zinc-finger</keyword>
<protein>
    <submittedName>
        <fullName evidence="7">HAT family dimerization protein</fullName>
    </submittedName>
</protein>
<evidence type="ECO:0000256" key="2">
    <source>
        <dbReference type="ARBA" id="ARBA00022723"/>
    </source>
</evidence>
<feature type="domain" description="HAT C-terminal dimerisation" evidence="6">
    <location>
        <begin position="494"/>
        <end position="577"/>
    </location>
</feature>